<sequence>MNEALKRAQQLLNITDVHVRQSEFIIASEENFMSINRMKKSRQSYNAMVKIEEIISSNDDESEKRFDYIFTYALGLRLVREEDQDKDSPDALVVVEAKFDACYISHHEVTKEQLDAFSQNNVGYHVWPYWRELVQSSCAKSGLHHIRVPFYKFSKDKKYILKEDSDQD</sequence>
<dbReference type="InterPro" id="IPR035958">
    <property type="entry name" value="SecB-like_sf"/>
</dbReference>
<evidence type="ECO:0000313" key="1">
    <source>
        <dbReference type="EMBL" id="ASN68819.1"/>
    </source>
</evidence>
<dbReference type="Gene3D" id="3.10.420.10">
    <property type="entry name" value="SecB-like"/>
    <property type="match status" value="1"/>
</dbReference>
<proteinExistence type="predicted"/>
<gene>
    <name evidence="1" type="ORF">7AX3_77</name>
</gene>
<protein>
    <submittedName>
        <fullName evidence="1">Uncharacterized protein</fullName>
    </submittedName>
</protein>
<dbReference type="EMBL" id="MF417881">
    <property type="protein sequence ID" value="ASN68819.1"/>
    <property type="molecule type" value="Genomic_DNA"/>
</dbReference>
<reference evidence="1" key="1">
    <citation type="submission" date="2017-06" db="EMBL/GenBank/DDBJ databases">
        <title>Novel phages from South African skin metaviromes.</title>
        <authorList>
            <person name="van Zyl L.J."/>
            <person name="Abrahams Y."/>
            <person name="Stander E.A."/>
            <person name="Kirby B.M."/>
            <person name="Clavaud C."/>
            <person name="Farcet C."/>
            <person name="Breton L."/>
            <person name="Trindade M.I."/>
        </authorList>
    </citation>
    <scope>NUCLEOTIDE SEQUENCE</scope>
</reference>
<dbReference type="SUPFAM" id="SSF54611">
    <property type="entry name" value="SecB-like"/>
    <property type="match status" value="1"/>
</dbReference>
<name>A0A2H4J2Z0_9CAUD</name>
<organism evidence="1">
    <name type="scientific">uncultured Caudovirales phage</name>
    <dbReference type="NCBI Taxonomy" id="2100421"/>
    <lineage>
        <taxon>Viruses</taxon>
        <taxon>Duplodnaviria</taxon>
        <taxon>Heunggongvirae</taxon>
        <taxon>Uroviricota</taxon>
        <taxon>Caudoviricetes</taxon>
        <taxon>Peduoviridae</taxon>
        <taxon>Maltschvirus</taxon>
        <taxon>Maltschvirus maltsch</taxon>
    </lineage>
</organism>
<accession>A0A2H4J2Z0</accession>